<dbReference type="Proteomes" id="UP000064201">
    <property type="component" value="Chromosome"/>
</dbReference>
<dbReference type="STRING" id="106634.TVD_09765"/>
<dbReference type="OrthoDB" id="9793549at2"/>
<dbReference type="GO" id="GO:0000160">
    <property type="term" value="P:phosphorelay signal transduction system"/>
    <property type="evidence" value="ECO:0007669"/>
    <property type="project" value="InterPro"/>
</dbReference>
<dbReference type="AlphaFoldDB" id="A0A0G3GA40"/>
<protein>
    <submittedName>
        <fullName evidence="3">Chemotaxis protein CheY</fullName>
    </submittedName>
</protein>
<keyword evidence="4" id="KW-1185">Reference proteome</keyword>
<dbReference type="PANTHER" id="PTHR44520">
    <property type="entry name" value="RESPONSE REGULATOR RCP1-RELATED"/>
    <property type="match status" value="1"/>
</dbReference>
<dbReference type="PANTHER" id="PTHR44520:SF1">
    <property type="entry name" value="TWO-COMPONENT SYSTEM REGULATORY PROTEIN"/>
    <property type="match status" value="1"/>
</dbReference>
<dbReference type="CDD" id="cd17557">
    <property type="entry name" value="REC_Rcp-like"/>
    <property type="match status" value="1"/>
</dbReference>
<dbReference type="InterPro" id="IPR001789">
    <property type="entry name" value="Sig_transdc_resp-reg_receiver"/>
</dbReference>
<organism evidence="3 4">
    <name type="scientific">Thioalkalivibrio versutus</name>
    <dbReference type="NCBI Taxonomy" id="106634"/>
    <lineage>
        <taxon>Bacteria</taxon>
        <taxon>Pseudomonadati</taxon>
        <taxon>Pseudomonadota</taxon>
        <taxon>Gammaproteobacteria</taxon>
        <taxon>Chromatiales</taxon>
        <taxon>Ectothiorhodospiraceae</taxon>
        <taxon>Thioalkalivibrio</taxon>
    </lineage>
</organism>
<keyword evidence="1" id="KW-0597">Phosphoprotein</keyword>
<dbReference type="EMBL" id="CP011367">
    <property type="protein sequence ID" value="AKJ95626.1"/>
    <property type="molecule type" value="Genomic_DNA"/>
</dbReference>
<dbReference type="PROSITE" id="PS50110">
    <property type="entry name" value="RESPONSE_REGULATORY"/>
    <property type="match status" value="1"/>
</dbReference>
<dbReference type="Gene3D" id="3.40.50.2300">
    <property type="match status" value="1"/>
</dbReference>
<feature type="modified residue" description="4-aspartylphosphate" evidence="1">
    <location>
        <position position="66"/>
    </location>
</feature>
<dbReference type="SMART" id="SM00448">
    <property type="entry name" value="REC"/>
    <property type="match status" value="1"/>
</dbReference>
<evidence type="ECO:0000313" key="4">
    <source>
        <dbReference type="Proteomes" id="UP000064201"/>
    </source>
</evidence>
<dbReference type="PATRIC" id="fig|106634.4.peg.2001"/>
<sequence length="144" mass="16421">MSQAGRQPSILVVEDNPVDIDLMQRAFERRNLSNPLEIARDGVEALEFLDRWERGELAPPAVILLDIKLPKVDGLEVLRRIRAHERFRHIPVVMLTSSSEDRDIATAYDCGANSYIVKPVDFAKFVDVAEQVELYWCLLNHPPV</sequence>
<feature type="domain" description="Response regulatory" evidence="2">
    <location>
        <begin position="9"/>
        <end position="133"/>
    </location>
</feature>
<name>A0A0G3GA40_9GAMM</name>
<evidence type="ECO:0000313" key="3">
    <source>
        <dbReference type="EMBL" id="AKJ95626.1"/>
    </source>
</evidence>
<dbReference type="InterPro" id="IPR052893">
    <property type="entry name" value="TCS_response_regulator"/>
</dbReference>
<dbReference type="SUPFAM" id="SSF52172">
    <property type="entry name" value="CheY-like"/>
    <property type="match status" value="1"/>
</dbReference>
<proteinExistence type="predicted"/>
<reference evidence="3 4" key="1">
    <citation type="submission" date="2015-04" db="EMBL/GenBank/DDBJ databases">
        <title>Complete Sequence for the Genome of the Thioalkalivibrio versutus D301.</title>
        <authorList>
            <person name="Mu T."/>
            <person name="Zhou J."/>
            <person name="Xu X."/>
        </authorList>
    </citation>
    <scope>NUCLEOTIDE SEQUENCE [LARGE SCALE GENOMIC DNA]</scope>
    <source>
        <strain evidence="3 4">D301</strain>
    </source>
</reference>
<evidence type="ECO:0000256" key="1">
    <source>
        <dbReference type="PROSITE-ProRule" id="PRU00169"/>
    </source>
</evidence>
<gene>
    <name evidence="3" type="ORF">TVD_09765</name>
</gene>
<dbReference type="RefSeq" id="WP_047251504.1">
    <property type="nucleotide sequence ID" value="NZ_CP011367.1"/>
</dbReference>
<dbReference type="Pfam" id="PF00072">
    <property type="entry name" value="Response_reg"/>
    <property type="match status" value="1"/>
</dbReference>
<accession>A0A0G3GA40</accession>
<evidence type="ECO:0000259" key="2">
    <source>
        <dbReference type="PROSITE" id="PS50110"/>
    </source>
</evidence>
<dbReference type="InterPro" id="IPR011006">
    <property type="entry name" value="CheY-like_superfamily"/>
</dbReference>
<dbReference type="KEGG" id="tvr:TVD_09765"/>